<dbReference type="AlphaFoldDB" id="A0AAV3X7A7"/>
<feature type="domain" description="Tse2 ADP-ribosyltransferase toxin" evidence="1">
    <location>
        <begin position="4"/>
        <end position="107"/>
    </location>
</feature>
<sequence length="110" mass="12177">MSRDCLDERGYLRPEAEPNPSGELVAVAIRNTKGMSTSLTIESLPACRRPATFGGTGKDPLWQIEDSKITGYLQAVQDSPTHVSILPRTTMLLEKYEAALANTQNDWQRV</sequence>
<dbReference type="Pfam" id="PF18648">
    <property type="entry name" value="ADPRTs_Tse2"/>
    <property type="match status" value="1"/>
</dbReference>
<protein>
    <recommendedName>
        <fullName evidence="1">Tse2 ADP-ribosyltransferase toxin domain-containing protein</fullName>
    </recommendedName>
</protein>
<dbReference type="InterPro" id="IPR041018">
    <property type="entry name" value="ADPRTs_Tse2"/>
</dbReference>
<dbReference type="Proteomes" id="UP001050975">
    <property type="component" value="Unassembled WGS sequence"/>
</dbReference>
<evidence type="ECO:0000313" key="2">
    <source>
        <dbReference type="EMBL" id="GET37243.1"/>
    </source>
</evidence>
<gene>
    <name evidence="2" type="ORF">MiSe_19960</name>
</gene>
<accession>A0AAV3X7A7</accession>
<organism evidence="2 3">
    <name type="scientific">Microseira wollei NIES-4236</name>
    <dbReference type="NCBI Taxonomy" id="2530354"/>
    <lineage>
        <taxon>Bacteria</taxon>
        <taxon>Bacillati</taxon>
        <taxon>Cyanobacteriota</taxon>
        <taxon>Cyanophyceae</taxon>
        <taxon>Oscillatoriophycideae</taxon>
        <taxon>Aerosakkonematales</taxon>
        <taxon>Aerosakkonemataceae</taxon>
        <taxon>Microseira</taxon>
    </lineage>
</organism>
<dbReference type="RefSeq" id="WP_226578392.1">
    <property type="nucleotide sequence ID" value="NZ_BLAY01000025.1"/>
</dbReference>
<proteinExistence type="predicted"/>
<keyword evidence="3" id="KW-1185">Reference proteome</keyword>
<name>A0AAV3X7A7_9CYAN</name>
<evidence type="ECO:0000313" key="3">
    <source>
        <dbReference type="Proteomes" id="UP001050975"/>
    </source>
</evidence>
<comment type="caution">
    <text evidence="2">The sequence shown here is derived from an EMBL/GenBank/DDBJ whole genome shotgun (WGS) entry which is preliminary data.</text>
</comment>
<reference evidence="2" key="1">
    <citation type="submission" date="2019-10" db="EMBL/GenBank/DDBJ databases">
        <title>Draft genome sequece of Microseira wollei NIES-4236.</title>
        <authorList>
            <person name="Yamaguchi H."/>
            <person name="Suzuki S."/>
            <person name="Kawachi M."/>
        </authorList>
    </citation>
    <scope>NUCLEOTIDE SEQUENCE</scope>
    <source>
        <strain evidence="2">NIES-4236</strain>
    </source>
</reference>
<evidence type="ECO:0000259" key="1">
    <source>
        <dbReference type="Pfam" id="PF18648"/>
    </source>
</evidence>
<dbReference type="EMBL" id="BLAY01000025">
    <property type="protein sequence ID" value="GET37243.1"/>
    <property type="molecule type" value="Genomic_DNA"/>
</dbReference>